<keyword evidence="2" id="KW-0238">DNA-binding</keyword>
<dbReference type="AlphaFoldDB" id="A0AA48IAX1"/>
<proteinExistence type="predicted"/>
<dbReference type="PANTHER" id="PTHR46380:SF2">
    <property type="entry name" value="CYCLIN-D-BINDING MYB-LIKE TRANSCRIPTION FACTOR 1"/>
    <property type="match status" value="1"/>
</dbReference>
<dbReference type="InterPro" id="IPR009057">
    <property type="entry name" value="Homeodomain-like_sf"/>
</dbReference>
<dbReference type="InterPro" id="IPR017930">
    <property type="entry name" value="Myb_dom"/>
</dbReference>
<dbReference type="GO" id="GO:0003700">
    <property type="term" value="F:DNA-binding transcription factor activity"/>
    <property type="evidence" value="ECO:0007669"/>
    <property type="project" value="TreeGrafter"/>
</dbReference>
<dbReference type="PANTHER" id="PTHR46380">
    <property type="entry name" value="CYCLIN-D-BINDING MYB-LIKE TRANSCRIPTION FACTOR 1"/>
    <property type="match status" value="1"/>
</dbReference>
<dbReference type="KEGG" id="ccac:CcaHIS019_0101690"/>
<feature type="compositionally biased region" description="Basic residues" evidence="4">
    <location>
        <begin position="561"/>
        <end position="571"/>
    </location>
</feature>
<feature type="domain" description="HTH myb-type" evidence="6">
    <location>
        <begin position="342"/>
        <end position="395"/>
    </location>
</feature>
<dbReference type="InterPro" id="IPR051651">
    <property type="entry name" value="DMTF1_DNA-bind_reg"/>
</dbReference>
<protein>
    <recommendedName>
        <fullName evidence="9">DNA-binding protein REB1</fullName>
    </recommendedName>
</protein>
<evidence type="ECO:0000256" key="3">
    <source>
        <dbReference type="ARBA" id="ARBA00023242"/>
    </source>
</evidence>
<dbReference type="PROSITE" id="PS51294">
    <property type="entry name" value="HTH_MYB"/>
    <property type="match status" value="1"/>
</dbReference>
<feature type="compositionally biased region" description="Pro residues" evidence="4">
    <location>
        <begin position="184"/>
        <end position="196"/>
    </location>
</feature>
<feature type="compositionally biased region" description="Basic and acidic residues" evidence="4">
    <location>
        <begin position="75"/>
        <end position="88"/>
    </location>
</feature>
<dbReference type="GO" id="GO:0000976">
    <property type="term" value="F:transcription cis-regulatory region binding"/>
    <property type="evidence" value="ECO:0007669"/>
    <property type="project" value="TreeGrafter"/>
</dbReference>
<dbReference type="SUPFAM" id="SSF46689">
    <property type="entry name" value="Homeodomain-like"/>
    <property type="match status" value="2"/>
</dbReference>
<dbReference type="Proteomes" id="UP001233271">
    <property type="component" value="Chromosome 1"/>
</dbReference>
<comment type="subcellular location">
    <subcellularLocation>
        <location evidence="1">Nucleus</location>
    </subcellularLocation>
</comment>
<evidence type="ECO:0000256" key="4">
    <source>
        <dbReference type="SAM" id="MobiDB-lite"/>
    </source>
</evidence>
<feature type="compositionally biased region" description="Acidic residues" evidence="4">
    <location>
        <begin position="167"/>
        <end position="182"/>
    </location>
</feature>
<dbReference type="GO" id="GO:0005634">
    <property type="term" value="C:nucleus"/>
    <property type="evidence" value="ECO:0007669"/>
    <property type="project" value="UniProtKB-SubCell"/>
</dbReference>
<keyword evidence="3" id="KW-0539">Nucleus</keyword>
<feature type="compositionally biased region" description="Acidic residues" evidence="4">
    <location>
        <begin position="107"/>
        <end position="136"/>
    </location>
</feature>
<dbReference type="EMBL" id="AP028212">
    <property type="protein sequence ID" value="BEI87451.1"/>
    <property type="molecule type" value="Genomic_DNA"/>
</dbReference>
<gene>
    <name evidence="7" type="primary">REB1</name>
    <name evidence="7" type="ORF">CcaverHIS019_0101690</name>
</gene>
<evidence type="ECO:0000256" key="2">
    <source>
        <dbReference type="ARBA" id="ARBA00023125"/>
    </source>
</evidence>
<dbReference type="PROSITE" id="PS50090">
    <property type="entry name" value="MYB_LIKE"/>
    <property type="match status" value="2"/>
</dbReference>
<feature type="compositionally biased region" description="Basic residues" evidence="4">
    <location>
        <begin position="26"/>
        <end position="35"/>
    </location>
</feature>
<feature type="compositionally biased region" description="Low complexity" evidence="4">
    <location>
        <begin position="1"/>
        <end position="13"/>
    </location>
</feature>
<dbReference type="GeneID" id="85491322"/>
<evidence type="ECO:0000256" key="1">
    <source>
        <dbReference type="ARBA" id="ARBA00004123"/>
    </source>
</evidence>
<keyword evidence="8" id="KW-1185">Reference proteome</keyword>
<dbReference type="Pfam" id="PF00249">
    <property type="entry name" value="Myb_DNA-binding"/>
    <property type="match status" value="2"/>
</dbReference>
<feature type="domain" description="Myb-like" evidence="5">
    <location>
        <begin position="399"/>
        <end position="454"/>
    </location>
</feature>
<dbReference type="SMART" id="SM00717">
    <property type="entry name" value="SANT"/>
    <property type="match status" value="2"/>
</dbReference>
<name>A0AA48IAX1_9TREE</name>
<dbReference type="RefSeq" id="XP_060452717.1">
    <property type="nucleotide sequence ID" value="XM_060597333.1"/>
</dbReference>
<reference evidence="7" key="1">
    <citation type="journal article" date="2023" name="BMC Genomics">
        <title>Chromosome-level genome assemblies of Cutaneotrichosporon spp. (Trichosporonales, Basidiomycota) reveal imbalanced evolution between nucleotide sequences and chromosome synteny.</title>
        <authorList>
            <person name="Kobayashi Y."/>
            <person name="Kayamori A."/>
            <person name="Aoki K."/>
            <person name="Shiwa Y."/>
            <person name="Matsutani M."/>
            <person name="Fujita N."/>
            <person name="Sugita T."/>
            <person name="Iwasaki W."/>
            <person name="Tanaka N."/>
            <person name="Takashima M."/>
        </authorList>
    </citation>
    <scope>NUCLEOTIDE SEQUENCE</scope>
    <source>
        <strain evidence="7">HIS019</strain>
    </source>
</reference>
<evidence type="ECO:0008006" key="9">
    <source>
        <dbReference type="Google" id="ProtNLM"/>
    </source>
</evidence>
<evidence type="ECO:0000259" key="5">
    <source>
        <dbReference type="PROSITE" id="PS50090"/>
    </source>
</evidence>
<organism evidence="7 8">
    <name type="scientific">Cutaneotrichosporon cavernicola</name>
    <dbReference type="NCBI Taxonomy" id="279322"/>
    <lineage>
        <taxon>Eukaryota</taxon>
        <taxon>Fungi</taxon>
        <taxon>Dikarya</taxon>
        <taxon>Basidiomycota</taxon>
        <taxon>Agaricomycotina</taxon>
        <taxon>Tremellomycetes</taxon>
        <taxon>Trichosporonales</taxon>
        <taxon>Trichosporonaceae</taxon>
        <taxon>Cutaneotrichosporon</taxon>
    </lineage>
</organism>
<feature type="domain" description="Myb-like" evidence="5">
    <location>
        <begin position="342"/>
        <end position="391"/>
    </location>
</feature>
<evidence type="ECO:0000313" key="7">
    <source>
        <dbReference type="EMBL" id="BEI87451.1"/>
    </source>
</evidence>
<evidence type="ECO:0000259" key="6">
    <source>
        <dbReference type="PROSITE" id="PS51294"/>
    </source>
</evidence>
<dbReference type="CDD" id="cd00167">
    <property type="entry name" value="SANT"/>
    <property type="match status" value="1"/>
</dbReference>
<feature type="region of interest" description="Disordered" evidence="4">
    <location>
        <begin position="544"/>
        <end position="571"/>
    </location>
</feature>
<accession>A0AA48IAX1</accession>
<evidence type="ECO:0000313" key="8">
    <source>
        <dbReference type="Proteomes" id="UP001233271"/>
    </source>
</evidence>
<dbReference type="Gene3D" id="1.10.10.60">
    <property type="entry name" value="Homeodomain-like"/>
    <property type="match status" value="2"/>
</dbReference>
<feature type="region of interest" description="Disordered" evidence="4">
    <location>
        <begin position="1"/>
        <end position="196"/>
    </location>
</feature>
<dbReference type="InterPro" id="IPR001005">
    <property type="entry name" value="SANT/Myb"/>
</dbReference>
<sequence length="571" mass="64137">MLLTPATLRTPALSGTPPEPHVPTTPKRHGKRKRGSVTLGLGSPVSPIGSELSGIDNALAPSRDATPPPRWHKSKCGERKSMLSKEYIDDSEEEEGALSSPPRQVLESEDDDVAAEDDDVAADEDNGSEAGSEEELPLYPSTDPINVPTSEPIKLPPRTMTPHASEDEGGSDDDEVYSEDELPAYPPTEPIKAPPSTMPLVAMSQLSDMPDMPQTKRKRNRKITDTEYEIFLRQQVTSKADAQGLLASRWLSPEDIRRLEATGLIAVRRGKFLEAEKRAMREHLTTFQAVHKVPDQDLVDLIMSKGRFVERSPFPTFWFDLAAKVPGRPVKSVVEATKRMYDPRARKGLWLPSEDKALLQAQDLFPNSWTRISEAVDRSEHDCRDRWRELRDARTRAIGRWSAEEEAALRKAVAAACTAAGRDPVDGVPWDDVVERMGRKRTAMQCRQKWKGRLVGGTYTQPGPYNVRLDRRRMLRRLREMEYEHEGDIKWTDVTRGWAVRPALLKNTWSLLRRRMGTERDLMPMNVLLDRIEAGLDAIDAAVGESGSSRSATKRTDRPSRAKRMKTKAES</sequence>